<proteinExistence type="predicted"/>
<dbReference type="SUPFAM" id="SSF52540">
    <property type="entry name" value="P-loop containing nucleoside triphosphate hydrolases"/>
    <property type="match status" value="1"/>
</dbReference>
<sequence length="824" mass="87396">MLGRLLWALAGAAVAGGIAWAVARVGLETADQLSSVIGGTVGLIGLAVSLVALRSPVPATPPVTGGGAGGRWVRAAAAHASYHAPAIQAPVRGRDSQLADLQRLAADREGGLVVVCGTGGLGKTTLAAQAAQQAETGGRAVFWVRWQDDAARLAHDLTRIAQVLGLPETRLHDAQNGRAALVDVVWEQLAAVRGWVIVIDNVDTPRNLGPGSEPPGSYRGWVRPDGAGLLLVTSRDTAPTTWGPRARLVPLEPLAPGPSGAVLRDAAPAAGTAEEAAALGERLGGLPLALDTAGRYLANPTSRYRTFTAYQHALATEFGDLVGAEHPQAADPEVARSVVRHTFDLSLTQLHTDGYTLARPALFLLALLAPAPVPRAFLTPALLTDATGQTATAAELDAALAALHQYGLINTPATPPTGSGGGQALTVGQVVLHPLVHDVIALTAPPGTDHATCHTALDTHLTQTVHDTTSAGRAGWLTARLLAPHLPPLLHRTPHADFTTTRNLLTDLAYTLDDAGAAGEQHLLLQCLLDAETLHQGPGHPDTLGSRNNLGLALNALGRNQESADLHQQTLTDSERVLGPDHPDTLSSRSNLGLALNALGRHQESADLHRQTLTDRERLLGPDHPDTLGSRNNLGIALYELGRYQESADLQRQTLTDYERVLGPDHPRTLSSCSNLASALYALGHHQESADLHQQTLTDSERVLGPDHPDTLSSRSNLGLALNALGRHQESADLHQQNLTDSERLLGPDHPDTLKGRNNLGIALYKLGRYQESADLQQQNLTDRERVLGPDHPHTLVSRNNLAAARAAVARTQRRRLPWQRSRR</sequence>
<dbReference type="InterPro" id="IPR053137">
    <property type="entry name" value="NLR-like"/>
</dbReference>
<dbReference type="Gene3D" id="1.25.40.10">
    <property type="entry name" value="Tetratricopeptide repeat domain"/>
    <property type="match status" value="2"/>
</dbReference>
<dbReference type="PANTHER" id="PTHR46082:SF6">
    <property type="entry name" value="AAA+ ATPASE DOMAIN-CONTAINING PROTEIN-RELATED"/>
    <property type="match status" value="1"/>
</dbReference>
<gene>
    <name evidence="1" type="ORF">BBN63_17785</name>
</gene>
<dbReference type="Pfam" id="PF13374">
    <property type="entry name" value="TPR_10"/>
    <property type="match status" value="2"/>
</dbReference>
<dbReference type="InterPro" id="IPR027417">
    <property type="entry name" value="P-loop_NTPase"/>
</dbReference>
<dbReference type="RefSeq" id="WP_257788565.1">
    <property type="nucleotide sequence ID" value="NZ_CP018047.1"/>
</dbReference>
<accession>A0A1U9QU95</accession>
<reference evidence="1 2" key="1">
    <citation type="submission" date="2016-11" db="EMBL/GenBank/DDBJ databases">
        <title>Complete genome sequence of Streptomyces niveus SCSIO 3406.</title>
        <authorList>
            <person name="Zhu Q."/>
            <person name="Cheng W."/>
            <person name="Song Y."/>
            <person name="Li Q."/>
            <person name="Ju J."/>
        </authorList>
    </citation>
    <scope>NUCLEOTIDE SEQUENCE [LARGE SCALE GENOMIC DNA]</scope>
    <source>
        <strain evidence="1 2">SCSIO 3406</strain>
    </source>
</reference>
<dbReference type="InterPro" id="IPR011990">
    <property type="entry name" value="TPR-like_helical_dom_sf"/>
</dbReference>
<dbReference type="Proteomes" id="UP000189677">
    <property type="component" value="Chromosome"/>
</dbReference>
<keyword evidence="2" id="KW-1185">Reference proteome</keyword>
<dbReference type="PANTHER" id="PTHR46082">
    <property type="entry name" value="ATP/GTP-BINDING PROTEIN-RELATED"/>
    <property type="match status" value="1"/>
</dbReference>
<protein>
    <submittedName>
        <fullName evidence="1">Tetratricopeptide repeat protein</fullName>
    </submittedName>
</protein>
<organism evidence="1 2">
    <name type="scientific">Streptomyces niveus</name>
    <name type="common">Streptomyces spheroides</name>
    <dbReference type="NCBI Taxonomy" id="193462"/>
    <lineage>
        <taxon>Bacteria</taxon>
        <taxon>Bacillati</taxon>
        <taxon>Actinomycetota</taxon>
        <taxon>Actinomycetes</taxon>
        <taxon>Kitasatosporales</taxon>
        <taxon>Streptomycetaceae</taxon>
        <taxon>Streptomyces</taxon>
    </lineage>
</organism>
<dbReference type="PRINTS" id="PR00364">
    <property type="entry name" value="DISEASERSIST"/>
</dbReference>
<name>A0A1U9QU95_STRNV</name>
<dbReference type="Gene3D" id="3.40.50.300">
    <property type="entry name" value="P-loop containing nucleotide triphosphate hydrolases"/>
    <property type="match status" value="1"/>
</dbReference>
<dbReference type="SUPFAM" id="SSF48452">
    <property type="entry name" value="TPR-like"/>
    <property type="match status" value="3"/>
</dbReference>
<evidence type="ECO:0000313" key="2">
    <source>
        <dbReference type="Proteomes" id="UP000189677"/>
    </source>
</evidence>
<evidence type="ECO:0000313" key="1">
    <source>
        <dbReference type="EMBL" id="AQU67812.1"/>
    </source>
</evidence>
<dbReference type="KEGG" id="snw:BBN63_17785"/>
<dbReference type="Pfam" id="PF13424">
    <property type="entry name" value="TPR_12"/>
    <property type="match status" value="2"/>
</dbReference>
<dbReference type="EMBL" id="CP018047">
    <property type="protein sequence ID" value="AQU67812.1"/>
    <property type="molecule type" value="Genomic_DNA"/>
</dbReference>
<dbReference type="AlphaFoldDB" id="A0A1U9QU95"/>